<dbReference type="SMART" id="SM00398">
    <property type="entry name" value="HMG"/>
    <property type="match status" value="3"/>
</dbReference>
<dbReference type="PROSITE" id="PS50118">
    <property type="entry name" value="HMG_BOX_2"/>
    <property type="match status" value="3"/>
</dbReference>
<dbReference type="InterPro" id="IPR009071">
    <property type="entry name" value="HMG_box_dom"/>
</dbReference>
<dbReference type="PANTHER" id="PTHR48112:SF22">
    <property type="entry name" value="MITOCHONDRIAL TRANSCRIPTION FACTOR A, ISOFORM B"/>
    <property type="match status" value="1"/>
</dbReference>
<feature type="DNA-binding region" description="HMG box" evidence="2">
    <location>
        <begin position="32"/>
        <end position="100"/>
    </location>
</feature>
<dbReference type="InterPro" id="IPR036910">
    <property type="entry name" value="HMG_box_dom_sf"/>
</dbReference>
<dbReference type="PRINTS" id="PR00886">
    <property type="entry name" value="HIGHMOBLTY12"/>
</dbReference>
<dbReference type="GO" id="GO:0003677">
    <property type="term" value="F:DNA binding"/>
    <property type="evidence" value="ECO:0007669"/>
    <property type="project" value="UniProtKB-UniRule"/>
</dbReference>
<dbReference type="InterPro" id="IPR050342">
    <property type="entry name" value="HMGB"/>
</dbReference>
<feature type="DNA-binding region" description="HMG box" evidence="2">
    <location>
        <begin position="100"/>
        <end position="168"/>
    </location>
</feature>
<feature type="domain" description="HMG box" evidence="3">
    <location>
        <begin position="32"/>
        <end position="100"/>
    </location>
</feature>
<dbReference type="EMBL" id="MU827303">
    <property type="protein sequence ID" value="KAJ7365409.1"/>
    <property type="molecule type" value="Genomic_DNA"/>
</dbReference>
<dbReference type="GO" id="GO:0005634">
    <property type="term" value="C:nucleus"/>
    <property type="evidence" value="ECO:0007669"/>
    <property type="project" value="UniProtKB-UniRule"/>
</dbReference>
<comment type="caution">
    <text evidence="4">The sequence shown here is derived from an EMBL/GenBank/DDBJ whole genome shotgun (WGS) entry which is preliminary data.</text>
</comment>
<name>A0A9W9YVD8_9CNID</name>
<reference evidence="4" key="1">
    <citation type="submission" date="2023-01" db="EMBL/GenBank/DDBJ databases">
        <title>Genome assembly of the deep-sea coral Lophelia pertusa.</title>
        <authorList>
            <person name="Herrera S."/>
            <person name="Cordes E."/>
        </authorList>
    </citation>
    <scope>NUCLEOTIDE SEQUENCE</scope>
    <source>
        <strain evidence="4">USNM1676648</strain>
        <tissue evidence="4">Polyp</tissue>
    </source>
</reference>
<sequence>MLRGPLLFRQSLLARTILAHGFATHKEKPANVKRPSTAYQLFAFENRALVVAEYPDIKGQEITKALSNKWKEMSEDEKSSYKKTYKENLKIYNAPLAKLPKKPPGTFGLFVKENYSKEARLLPEAKLTEVMKALSNQWNNISNEEKEQWKQKQEEMKEEYKEKVISFDEGLTPEERGFLEEKRGPKMRQLAKEKSKLLGRPKRPLTAYIIFVQKNIRGMESPTGSTAVERIQTLAQTWNNMTSEEKEEYVVESRQAFEQYQKDVAEWKEKHPEAA</sequence>
<keyword evidence="1 2" id="KW-0238">DNA-binding</keyword>
<dbReference type="Pfam" id="PF00505">
    <property type="entry name" value="HMG_box"/>
    <property type="match status" value="3"/>
</dbReference>
<gene>
    <name evidence="4" type="ORF">OS493_005516</name>
</gene>
<evidence type="ECO:0000259" key="3">
    <source>
        <dbReference type="PROSITE" id="PS50118"/>
    </source>
</evidence>
<dbReference type="AlphaFoldDB" id="A0A9W9YVD8"/>
<feature type="domain" description="HMG box" evidence="3">
    <location>
        <begin position="201"/>
        <end position="268"/>
    </location>
</feature>
<organism evidence="4 5">
    <name type="scientific">Desmophyllum pertusum</name>
    <dbReference type="NCBI Taxonomy" id="174260"/>
    <lineage>
        <taxon>Eukaryota</taxon>
        <taxon>Metazoa</taxon>
        <taxon>Cnidaria</taxon>
        <taxon>Anthozoa</taxon>
        <taxon>Hexacorallia</taxon>
        <taxon>Scleractinia</taxon>
        <taxon>Caryophylliina</taxon>
        <taxon>Caryophylliidae</taxon>
        <taxon>Desmophyllum</taxon>
    </lineage>
</organism>
<proteinExistence type="predicted"/>
<dbReference type="OrthoDB" id="5550281at2759"/>
<evidence type="ECO:0000256" key="1">
    <source>
        <dbReference type="ARBA" id="ARBA00023125"/>
    </source>
</evidence>
<dbReference type="Gene3D" id="1.10.30.10">
    <property type="entry name" value="High mobility group box domain"/>
    <property type="match status" value="3"/>
</dbReference>
<keyword evidence="5" id="KW-1185">Reference proteome</keyword>
<dbReference type="GO" id="GO:0006357">
    <property type="term" value="P:regulation of transcription by RNA polymerase II"/>
    <property type="evidence" value="ECO:0007669"/>
    <property type="project" value="TreeGrafter"/>
</dbReference>
<evidence type="ECO:0000256" key="2">
    <source>
        <dbReference type="PROSITE-ProRule" id="PRU00267"/>
    </source>
</evidence>
<dbReference type="SUPFAM" id="SSF47095">
    <property type="entry name" value="HMG-box"/>
    <property type="match status" value="3"/>
</dbReference>
<accession>A0A9W9YVD8</accession>
<dbReference type="CDD" id="cd00084">
    <property type="entry name" value="HMG-box_SF"/>
    <property type="match status" value="2"/>
</dbReference>
<dbReference type="Proteomes" id="UP001163046">
    <property type="component" value="Unassembled WGS sequence"/>
</dbReference>
<evidence type="ECO:0000313" key="5">
    <source>
        <dbReference type="Proteomes" id="UP001163046"/>
    </source>
</evidence>
<dbReference type="PANTHER" id="PTHR48112">
    <property type="entry name" value="HIGH MOBILITY GROUP PROTEIN DSP1"/>
    <property type="match status" value="1"/>
</dbReference>
<protein>
    <recommendedName>
        <fullName evidence="3">HMG box domain-containing protein</fullName>
    </recommendedName>
</protein>
<feature type="DNA-binding region" description="HMG box" evidence="2">
    <location>
        <begin position="201"/>
        <end position="268"/>
    </location>
</feature>
<feature type="domain" description="HMG box" evidence="3">
    <location>
        <begin position="100"/>
        <end position="168"/>
    </location>
</feature>
<evidence type="ECO:0000313" key="4">
    <source>
        <dbReference type="EMBL" id="KAJ7365409.1"/>
    </source>
</evidence>
<keyword evidence="2" id="KW-0539">Nucleus</keyword>